<reference evidence="3" key="2">
    <citation type="submission" date="2016-04" db="EMBL/GenBank/DDBJ databases">
        <title>First Complete Genome Sequence of a Subdivision 6 Acidobacterium.</title>
        <authorList>
            <person name="Huang S."/>
            <person name="Vieira S."/>
            <person name="Bunk B."/>
            <person name="Riedel T."/>
            <person name="Sproeer C."/>
            <person name="Overmann J."/>
        </authorList>
    </citation>
    <scope>NUCLEOTIDE SEQUENCE [LARGE SCALE GENOMIC DNA]</scope>
    <source>
        <strain evidence="3">DSM 100886 HEG_-6_39</strain>
    </source>
</reference>
<keyword evidence="2" id="KW-0548">Nucleotidyltransferase</keyword>
<dbReference type="InterPro" id="IPR005835">
    <property type="entry name" value="NTP_transferase_dom"/>
</dbReference>
<dbReference type="AlphaFoldDB" id="A0A143PT01"/>
<feature type="domain" description="Nucleotidyl transferase" evidence="1">
    <location>
        <begin position="13"/>
        <end position="124"/>
    </location>
</feature>
<dbReference type="STRING" id="1855912.LuPra_04980"/>
<gene>
    <name evidence="2" type="primary">rfbF_2</name>
    <name evidence="2" type="ORF">LuPra_04980</name>
</gene>
<dbReference type="SUPFAM" id="SSF53448">
    <property type="entry name" value="Nucleotide-diphospho-sugar transferases"/>
    <property type="match status" value="1"/>
</dbReference>
<keyword evidence="3" id="KW-1185">Reference proteome</keyword>
<dbReference type="KEGG" id="abac:LuPra_04980"/>
<evidence type="ECO:0000259" key="1">
    <source>
        <dbReference type="Pfam" id="PF00483"/>
    </source>
</evidence>
<sequence>MAGANDAMLPVALLAGGLATRLRPITETIPKALVDVAGRPFIAWQLELLRREGVTEVIVCAGYLGERIQEVVADGAEYGLAVRYSLDGERLLGTGGALRRALPLLDGPVFVLYGDSYLPIDMRPVQEAYGRLGRAALMTVFRNDGQWDRSNVEYDGTGTVRYDKRMQTPTMHYIDYGLGIVSRDVIAAMPADTVVDLADTYRALSEAGQLAGYEVHERFYEVGSFEGLEDMRRLVAGGGASHAKEQP</sequence>
<dbReference type="PANTHER" id="PTHR22572">
    <property type="entry name" value="SUGAR-1-PHOSPHATE GUANYL TRANSFERASE"/>
    <property type="match status" value="1"/>
</dbReference>
<dbReference type="InterPro" id="IPR029044">
    <property type="entry name" value="Nucleotide-diphossugar_trans"/>
</dbReference>
<dbReference type="Pfam" id="PF00483">
    <property type="entry name" value="NTP_transferase"/>
    <property type="match status" value="1"/>
</dbReference>
<evidence type="ECO:0000313" key="2">
    <source>
        <dbReference type="EMBL" id="AMY11722.1"/>
    </source>
</evidence>
<dbReference type="EC" id="2.7.7.33" evidence="2"/>
<keyword evidence="2" id="KW-0808">Transferase</keyword>
<dbReference type="GO" id="GO:0047343">
    <property type="term" value="F:glucose-1-phosphate cytidylyltransferase activity"/>
    <property type="evidence" value="ECO:0007669"/>
    <property type="project" value="UniProtKB-EC"/>
</dbReference>
<name>A0A143PT01_LUTPR</name>
<accession>A0A143PT01</accession>
<protein>
    <submittedName>
        <fullName evidence="2">Glucose-1-phosphate cytidylyltransferase</fullName>
        <ecNumber evidence="2">2.7.7.33</ecNumber>
    </submittedName>
</protein>
<organism evidence="2 3">
    <name type="scientific">Luteitalea pratensis</name>
    <dbReference type="NCBI Taxonomy" id="1855912"/>
    <lineage>
        <taxon>Bacteria</taxon>
        <taxon>Pseudomonadati</taxon>
        <taxon>Acidobacteriota</taxon>
        <taxon>Vicinamibacteria</taxon>
        <taxon>Vicinamibacterales</taxon>
        <taxon>Vicinamibacteraceae</taxon>
        <taxon>Luteitalea</taxon>
    </lineage>
</organism>
<dbReference type="PATRIC" id="fig|1813736.3.peg.5235"/>
<evidence type="ECO:0000313" key="3">
    <source>
        <dbReference type="Proteomes" id="UP000076079"/>
    </source>
</evidence>
<proteinExistence type="predicted"/>
<dbReference type="InterPro" id="IPR050486">
    <property type="entry name" value="Mannose-1P_guanyltransferase"/>
</dbReference>
<dbReference type="Proteomes" id="UP000076079">
    <property type="component" value="Chromosome"/>
</dbReference>
<dbReference type="EMBL" id="CP015136">
    <property type="protein sequence ID" value="AMY11722.1"/>
    <property type="molecule type" value="Genomic_DNA"/>
</dbReference>
<dbReference type="Gene3D" id="3.90.550.10">
    <property type="entry name" value="Spore Coat Polysaccharide Biosynthesis Protein SpsA, Chain A"/>
    <property type="match status" value="1"/>
</dbReference>
<reference evidence="2 3" key="1">
    <citation type="journal article" date="2016" name="Genome Announc.">
        <title>First Complete Genome Sequence of a Subdivision 6 Acidobacterium Strain.</title>
        <authorList>
            <person name="Huang S."/>
            <person name="Vieira S."/>
            <person name="Bunk B."/>
            <person name="Riedel T."/>
            <person name="Sproer C."/>
            <person name="Overmann J."/>
        </authorList>
    </citation>
    <scope>NUCLEOTIDE SEQUENCE [LARGE SCALE GENOMIC DNA]</scope>
    <source>
        <strain evidence="3">DSM 100886 HEG_-6_39</strain>
    </source>
</reference>
<dbReference type="RefSeq" id="WP_234800537.1">
    <property type="nucleotide sequence ID" value="NZ_CP015136.1"/>
</dbReference>